<keyword evidence="3" id="KW-0805">Transcription regulation</keyword>
<name>A0A1Y2BWL6_9FUNG</name>
<sequence>MNPSPPWIRGNACESCRKLKKACCKDPNGCSACKAKGVKCVYPQSITKATQSSSSCSRMATPSQTPLIQIKLPQPSTPSPPQPAFPSCSSTFAFELNQCNLGNNCIKKGPKQLDVDSISTCFTFPPSLQYCIQALDSNLIEKESRNWELVDPDQIPTIDDFQLSYSYLTTNGTTFPCHTPFDAEEFLMNYSQKSAALRLTFCAMAARETGRENLEIHYYRRACKALDRAADGIPSIELLQSYTNLYHFSTSKCLKL</sequence>
<gene>
    <name evidence="7" type="ORF">BCR33DRAFT_418864</name>
</gene>
<evidence type="ECO:0000259" key="6">
    <source>
        <dbReference type="PROSITE" id="PS50048"/>
    </source>
</evidence>
<dbReference type="OrthoDB" id="10290515at2759"/>
<evidence type="ECO:0000313" key="8">
    <source>
        <dbReference type="Proteomes" id="UP000193642"/>
    </source>
</evidence>
<dbReference type="GO" id="GO:0008270">
    <property type="term" value="F:zinc ion binding"/>
    <property type="evidence" value="ECO:0007669"/>
    <property type="project" value="InterPro"/>
</dbReference>
<accession>A0A1Y2BWL6</accession>
<dbReference type="GO" id="GO:0005634">
    <property type="term" value="C:nucleus"/>
    <property type="evidence" value="ECO:0007669"/>
    <property type="project" value="UniProtKB-SubCell"/>
</dbReference>
<feature type="domain" description="Zn(2)-C6 fungal-type" evidence="6">
    <location>
        <begin position="12"/>
        <end position="42"/>
    </location>
</feature>
<organism evidence="7 8">
    <name type="scientific">Rhizoclosmatium globosum</name>
    <dbReference type="NCBI Taxonomy" id="329046"/>
    <lineage>
        <taxon>Eukaryota</taxon>
        <taxon>Fungi</taxon>
        <taxon>Fungi incertae sedis</taxon>
        <taxon>Chytridiomycota</taxon>
        <taxon>Chytridiomycota incertae sedis</taxon>
        <taxon>Chytridiomycetes</taxon>
        <taxon>Chytridiales</taxon>
        <taxon>Chytriomycetaceae</taxon>
        <taxon>Rhizoclosmatium</taxon>
    </lineage>
</organism>
<dbReference type="CDD" id="cd00067">
    <property type="entry name" value="GAL4"/>
    <property type="match status" value="1"/>
</dbReference>
<dbReference type="SUPFAM" id="SSF57701">
    <property type="entry name" value="Zn2/Cys6 DNA-binding domain"/>
    <property type="match status" value="1"/>
</dbReference>
<keyword evidence="5" id="KW-0539">Nucleus</keyword>
<evidence type="ECO:0000256" key="4">
    <source>
        <dbReference type="ARBA" id="ARBA00023163"/>
    </source>
</evidence>
<dbReference type="InterPro" id="IPR036864">
    <property type="entry name" value="Zn2-C6_fun-type_DNA-bd_sf"/>
</dbReference>
<keyword evidence="4" id="KW-0804">Transcription</keyword>
<evidence type="ECO:0000256" key="1">
    <source>
        <dbReference type="ARBA" id="ARBA00004123"/>
    </source>
</evidence>
<evidence type="ECO:0000313" key="7">
    <source>
        <dbReference type="EMBL" id="ORY39152.1"/>
    </source>
</evidence>
<reference evidence="7 8" key="1">
    <citation type="submission" date="2016-07" db="EMBL/GenBank/DDBJ databases">
        <title>Pervasive Adenine N6-methylation of Active Genes in Fungi.</title>
        <authorList>
            <consortium name="DOE Joint Genome Institute"/>
            <person name="Mondo S.J."/>
            <person name="Dannebaum R.O."/>
            <person name="Kuo R.C."/>
            <person name="Labutti K."/>
            <person name="Haridas S."/>
            <person name="Kuo A."/>
            <person name="Salamov A."/>
            <person name="Ahrendt S.R."/>
            <person name="Lipzen A."/>
            <person name="Sullivan W."/>
            <person name="Andreopoulos W.B."/>
            <person name="Clum A."/>
            <person name="Lindquist E."/>
            <person name="Daum C."/>
            <person name="Ramamoorthy G.K."/>
            <person name="Gryganskyi A."/>
            <person name="Culley D."/>
            <person name="Magnuson J.K."/>
            <person name="James T.Y."/>
            <person name="O'Malley M.A."/>
            <person name="Stajich J.E."/>
            <person name="Spatafora J.W."/>
            <person name="Visel A."/>
            <person name="Grigoriev I.V."/>
        </authorList>
    </citation>
    <scope>NUCLEOTIDE SEQUENCE [LARGE SCALE GENOMIC DNA]</scope>
    <source>
        <strain evidence="7 8">JEL800</strain>
    </source>
</reference>
<dbReference type="AlphaFoldDB" id="A0A1Y2BWL6"/>
<dbReference type="Proteomes" id="UP000193642">
    <property type="component" value="Unassembled WGS sequence"/>
</dbReference>
<keyword evidence="2" id="KW-0479">Metal-binding</keyword>
<evidence type="ECO:0000256" key="5">
    <source>
        <dbReference type="ARBA" id="ARBA00023242"/>
    </source>
</evidence>
<dbReference type="InterPro" id="IPR050815">
    <property type="entry name" value="TF_fung"/>
</dbReference>
<keyword evidence="8" id="KW-1185">Reference proteome</keyword>
<dbReference type="EMBL" id="MCGO01000041">
    <property type="protein sequence ID" value="ORY39152.1"/>
    <property type="molecule type" value="Genomic_DNA"/>
</dbReference>
<evidence type="ECO:0000256" key="3">
    <source>
        <dbReference type="ARBA" id="ARBA00023015"/>
    </source>
</evidence>
<proteinExistence type="predicted"/>
<dbReference type="InterPro" id="IPR001138">
    <property type="entry name" value="Zn2Cys6_DnaBD"/>
</dbReference>
<dbReference type="PANTHER" id="PTHR47338:SF5">
    <property type="entry name" value="ZN(II)2CYS6 TRANSCRIPTION FACTOR (EUROFUNG)"/>
    <property type="match status" value="1"/>
</dbReference>
<dbReference type="PROSITE" id="PS50048">
    <property type="entry name" value="ZN2_CY6_FUNGAL_2"/>
    <property type="match status" value="1"/>
</dbReference>
<dbReference type="PROSITE" id="PS00463">
    <property type="entry name" value="ZN2_CY6_FUNGAL_1"/>
    <property type="match status" value="1"/>
</dbReference>
<dbReference type="PANTHER" id="PTHR47338">
    <property type="entry name" value="ZN(II)2CYS6 TRANSCRIPTION FACTOR (EUROFUNG)-RELATED"/>
    <property type="match status" value="1"/>
</dbReference>
<comment type="subcellular location">
    <subcellularLocation>
        <location evidence="1">Nucleus</location>
    </subcellularLocation>
</comment>
<evidence type="ECO:0000256" key="2">
    <source>
        <dbReference type="ARBA" id="ARBA00022723"/>
    </source>
</evidence>
<protein>
    <recommendedName>
        <fullName evidence="6">Zn(2)-C6 fungal-type domain-containing protein</fullName>
    </recommendedName>
</protein>
<dbReference type="GO" id="GO:0000981">
    <property type="term" value="F:DNA-binding transcription factor activity, RNA polymerase II-specific"/>
    <property type="evidence" value="ECO:0007669"/>
    <property type="project" value="InterPro"/>
</dbReference>
<comment type="caution">
    <text evidence="7">The sequence shown here is derived from an EMBL/GenBank/DDBJ whole genome shotgun (WGS) entry which is preliminary data.</text>
</comment>